<dbReference type="Proteomes" id="UP001501523">
    <property type="component" value="Unassembled WGS sequence"/>
</dbReference>
<reference evidence="13 14" key="1">
    <citation type="journal article" date="2019" name="Int. J. Syst. Evol. Microbiol.">
        <title>The Global Catalogue of Microorganisms (GCM) 10K type strain sequencing project: providing services to taxonomists for standard genome sequencing and annotation.</title>
        <authorList>
            <consortium name="The Broad Institute Genomics Platform"/>
            <consortium name="The Broad Institute Genome Sequencing Center for Infectious Disease"/>
            <person name="Wu L."/>
            <person name="Ma J."/>
        </authorList>
    </citation>
    <scope>NUCLEOTIDE SEQUENCE [LARGE SCALE GENOMIC DNA]</scope>
    <source>
        <strain evidence="13 14">JCM 15421</strain>
    </source>
</reference>
<dbReference type="PANTHER" id="PTHR40980:SF3">
    <property type="entry name" value="TONB-DEPENDENT RECEPTOR-LIKE BETA-BARREL DOMAIN-CONTAINING PROTEIN"/>
    <property type="match status" value="1"/>
</dbReference>
<dbReference type="Pfam" id="PF07715">
    <property type="entry name" value="Plug"/>
    <property type="match status" value="1"/>
</dbReference>
<dbReference type="InterPro" id="IPR036942">
    <property type="entry name" value="Beta-barrel_TonB_sf"/>
</dbReference>
<keyword evidence="3 8" id="KW-1134">Transmembrane beta strand</keyword>
<evidence type="ECO:0000259" key="12">
    <source>
        <dbReference type="Pfam" id="PF07715"/>
    </source>
</evidence>
<evidence type="ECO:0000256" key="2">
    <source>
        <dbReference type="ARBA" id="ARBA00022448"/>
    </source>
</evidence>
<feature type="signal peptide" evidence="10">
    <location>
        <begin position="1"/>
        <end position="24"/>
    </location>
</feature>
<keyword evidence="10" id="KW-0732">Signal</keyword>
<dbReference type="Gene3D" id="2.40.170.20">
    <property type="entry name" value="TonB-dependent receptor, beta-barrel domain"/>
    <property type="match status" value="1"/>
</dbReference>
<evidence type="ECO:0000256" key="10">
    <source>
        <dbReference type="SAM" id="SignalP"/>
    </source>
</evidence>
<keyword evidence="2 8" id="KW-0813">Transport</keyword>
<evidence type="ECO:0000256" key="9">
    <source>
        <dbReference type="RuleBase" id="RU003357"/>
    </source>
</evidence>
<dbReference type="PROSITE" id="PS52016">
    <property type="entry name" value="TONB_DEPENDENT_REC_3"/>
    <property type="match status" value="1"/>
</dbReference>
<keyword evidence="7 8" id="KW-0998">Cell outer membrane</keyword>
<evidence type="ECO:0000256" key="3">
    <source>
        <dbReference type="ARBA" id="ARBA00022452"/>
    </source>
</evidence>
<evidence type="ECO:0000256" key="8">
    <source>
        <dbReference type="PROSITE-ProRule" id="PRU01360"/>
    </source>
</evidence>
<evidence type="ECO:0000256" key="4">
    <source>
        <dbReference type="ARBA" id="ARBA00022692"/>
    </source>
</evidence>
<dbReference type="EMBL" id="BAAAEU010000015">
    <property type="protein sequence ID" value="GAA0717486.1"/>
    <property type="molecule type" value="Genomic_DNA"/>
</dbReference>
<keyword evidence="6 8" id="KW-0472">Membrane</keyword>
<protein>
    <submittedName>
        <fullName evidence="13">TonB-dependent receptor</fullName>
    </submittedName>
</protein>
<dbReference type="PANTHER" id="PTHR40980">
    <property type="entry name" value="PLUG DOMAIN-CONTAINING PROTEIN"/>
    <property type="match status" value="1"/>
</dbReference>
<dbReference type="NCBIfam" id="TIGR01782">
    <property type="entry name" value="TonB-Xanth-Caul"/>
    <property type="match status" value="1"/>
</dbReference>
<evidence type="ECO:0000259" key="11">
    <source>
        <dbReference type="Pfam" id="PF00593"/>
    </source>
</evidence>
<evidence type="ECO:0000313" key="14">
    <source>
        <dbReference type="Proteomes" id="UP001501523"/>
    </source>
</evidence>
<dbReference type="Gene3D" id="2.170.130.10">
    <property type="entry name" value="TonB-dependent receptor, plug domain"/>
    <property type="match status" value="1"/>
</dbReference>
<dbReference type="InterPro" id="IPR039426">
    <property type="entry name" value="TonB-dep_rcpt-like"/>
</dbReference>
<evidence type="ECO:0000256" key="1">
    <source>
        <dbReference type="ARBA" id="ARBA00004571"/>
    </source>
</evidence>
<comment type="similarity">
    <text evidence="8 9">Belongs to the TonB-dependent receptor family.</text>
</comment>
<gene>
    <name evidence="13" type="ORF">GCM10009105_24540</name>
</gene>
<dbReference type="InterPro" id="IPR000531">
    <property type="entry name" value="Beta-barrel_TonB"/>
</dbReference>
<evidence type="ECO:0000256" key="6">
    <source>
        <dbReference type="ARBA" id="ARBA00023136"/>
    </source>
</evidence>
<evidence type="ECO:0000256" key="7">
    <source>
        <dbReference type="ARBA" id="ARBA00023237"/>
    </source>
</evidence>
<sequence>MKYPRTILAASILAAFGFVGAVQAGDAAAPDAAAAQDTSGTESQQMETVVVHGIRESLKRSLETKRDANAVVDAITAEDIGKFPSTNVAEAMSQIPGVTIDRRFGQGERVSIDGTDPSLNLSFLDGHPVAQTNWLYGEQPNRGFDYTLLAPEILGKLEVYKSPEARLPEGSIGGTVIMHTRNPLDLDANTFSASLGATYGDQSDATKPNASALYSWKNADSTFGVAVSAQHYEEKVDRQGIETFGYSPVSSLASASPAVAAAIASGQLKPTDVIPQEINAAYFQQTRKRNSATINLQWKPSDQFEIGLNGLYVRENFNNFNQSMYGFTTQTPQNITGLSSAVNGLVTSGHSCGNDTPTCPGLPANGGNGAVNTYIDNQVRTSTVTTKGLDLNGLYKGDGWRLGGAIGQSKADNKDNSQAFIEPYYNGGYTWNVNSGIKFDSPSAAANPANWHDGDTPGGGWGGNYAKWPANAKDTYAQLDFSKDFDGFFNQLLAGVRYAKHDEDRTLYIFGGVRTGNLATIGYNGLTDILSGFDGWSSDQQHHVQTSFDNVRNWVLGSPLGTTPDAGSFLNNSYAITQKSDAAYVQGNFGTEALRGNVGLRFVRTEIDSSGYSYSGAPSYPPPAGSYQTVNVSHNNVLPSFNVAYDLAPDLILRGAAAEVIAWAPYNQEVHNTFLNDTVLTGSGGNANLDPYKSINFNVSLEWYFAEQSVLAASVFYKNVLNYITTDSHIERQFNSMHTTDPATYQRIYVDGHLGNCDANGFCDYSVLRPLNGGKAKVKGLTLSYQQPFGDTGFGLSANYTITDANTKSGQDLPYNSKNAINISPYYEKGPFSARITYGWRSHYLAGGYVAGAPPASVDSYAELDASATWRLNRQWSVTVNAMNLLDETYFEYLGTKNLLAGKYDSGRRYMATVHFDF</sequence>
<evidence type="ECO:0000256" key="5">
    <source>
        <dbReference type="ARBA" id="ARBA00023077"/>
    </source>
</evidence>
<feature type="chain" id="PRO_5046183027" evidence="10">
    <location>
        <begin position="25"/>
        <end position="918"/>
    </location>
</feature>
<feature type="domain" description="TonB-dependent receptor-like beta-barrel" evidence="11">
    <location>
        <begin position="434"/>
        <end position="885"/>
    </location>
</feature>
<dbReference type="RefSeq" id="WP_343791513.1">
    <property type="nucleotide sequence ID" value="NZ_BAAAEU010000015.1"/>
</dbReference>
<accession>A0ABN1IML6</accession>
<dbReference type="CDD" id="cd01347">
    <property type="entry name" value="ligand_gated_channel"/>
    <property type="match status" value="1"/>
</dbReference>
<feature type="domain" description="TonB-dependent receptor plug" evidence="12">
    <location>
        <begin position="65"/>
        <end position="175"/>
    </location>
</feature>
<keyword evidence="14" id="KW-1185">Reference proteome</keyword>
<keyword evidence="5 9" id="KW-0798">TonB box</keyword>
<dbReference type="Pfam" id="PF00593">
    <property type="entry name" value="TonB_dep_Rec_b-barrel"/>
    <property type="match status" value="1"/>
</dbReference>
<dbReference type="InterPro" id="IPR010104">
    <property type="entry name" value="TonB_rcpt_bac"/>
</dbReference>
<organism evidence="13 14">
    <name type="scientific">Dokdonella soli</name>
    <dbReference type="NCBI Taxonomy" id="529810"/>
    <lineage>
        <taxon>Bacteria</taxon>
        <taxon>Pseudomonadati</taxon>
        <taxon>Pseudomonadota</taxon>
        <taxon>Gammaproteobacteria</taxon>
        <taxon>Lysobacterales</taxon>
        <taxon>Rhodanobacteraceae</taxon>
        <taxon>Dokdonella</taxon>
    </lineage>
</organism>
<keyword evidence="4 8" id="KW-0812">Transmembrane</keyword>
<keyword evidence="13" id="KW-0675">Receptor</keyword>
<comment type="caution">
    <text evidence="13">The sequence shown here is derived from an EMBL/GenBank/DDBJ whole genome shotgun (WGS) entry which is preliminary data.</text>
</comment>
<dbReference type="InterPro" id="IPR012910">
    <property type="entry name" value="Plug_dom"/>
</dbReference>
<evidence type="ECO:0000313" key="13">
    <source>
        <dbReference type="EMBL" id="GAA0717486.1"/>
    </source>
</evidence>
<dbReference type="SUPFAM" id="SSF56935">
    <property type="entry name" value="Porins"/>
    <property type="match status" value="1"/>
</dbReference>
<name>A0ABN1IML6_9GAMM</name>
<comment type="subcellular location">
    <subcellularLocation>
        <location evidence="1 8">Cell outer membrane</location>
        <topology evidence="1 8">Multi-pass membrane protein</topology>
    </subcellularLocation>
</comment>
<proteinExistence type="inferred from homology"/>
<dbReference type="InterPro" id="IPR037066">
    <property type="entry name" value="Plug_dom_sf"/>
</dbReference>